<dbReference type="InterPro" id="IPR008271">
    <property type="entry name" value="Ser/Thr_kinase_AS"/>
</dbReference>
<comment type="catalytic activity">
    <reaction evidence="9">
        <text>L-seryl-[protein] + ATP = O-phospho-L-seryl-[protein] + ADP + H(+)</text>
        <dbReference type="Rhea" id="RHEA:17989"/>
        <dbReference type="Rhea" id="RHEA-COMP:9863"/>
        <dbReference type="Rhea" id="RHEA-COMP:11604"/>
        <dbReference type="ChEBI" id="CHEBI:15378"/>
        <dbReference type="ChEBI" id="CHEBI:29999"/>
        <dbReference type="ChEBI" id="CHEBI:30616"/>
        <dbReference type="ChEBI" id="CHEBI:83421"/>
        <dbReference type="ChEBI" id="CHEBI:456216"/>
        <dbReference type="EC" id="2.7.11.1"/>
    </reaction>
</comment>
<keyword evidence="5 10" id="KW-0547">Nucleotide-binding</keyword>
<feature type="region of interest" description="Disordered" evidence="11">
    <location>
        <begin position="1"/>
        <end position="28"/>
    </location>
</feature>
<dbReference type="SUPFAM" id="SSF56112">
    <property type="entry name" value="Protein kinase-like (PK-like)"/>
    <property type="match status" value="1"/>
</dbReference>
<feature type="compositionally biased region" description="Polar residues" evidence="11">
    <location>
        <begin position="180"/>
        <end position="194"/>
    </location>
</feature>
<keyword evidence="3" id="KW-0723">Serine/threonine-protein kinase</keyword>
<comment type="caution">
    <text evidence="13">The sequence shown here is derived from an EMBL/GenBank/DDBJ whole genome shotgun (WGS) entry which is preliminary data.</text>
</comment>
<dbReference type="Pfam" id="PF00069">
    <property type="entry name" value="Pkinase"/>
    <property type="match status" value="1"/>
</dbReference>
<reference evidence="13" key="1">
    <citation type="submission" date="2021-03" db="EMBL/GenBank/DDBJ databases">
        <authorList>
            <person name="Tagirdzhanova G."/>
        </authorList>
    </citation>
    <scope>NUCLEOTIDE SEQUENCE</scope>
</reference>
<evidence type="ECO:0000256" key="4">
    <source>
        <dbReference type="ARBA" id="ARBA00022679"/>
    </source>
</evidence>
<evidence type="ECO:0000256" key="2">
    <source>
        <dbReference type="ARBA" id="ARBA00012513"/>
    </source>
</evidence>
<dbReference type="InterPro" id="IPR039046">
    <property type="entry name" value="PDPK1"/>
</dbReference>
<dbReference type="EMBL" id="CAJPDQ010000025">
    <property type="protein sequence ID" value="CAF9926369.1"/>
    <property type="molecule type" value="Genomic_DNA"/>
</dbReference>
<dbReference type="CDD" id="cd05581">
    <property type="entry name" value="STKc_PDK1"/>
    <property type="match status" value="1"/>
</dbReference>
<dbReference type="SMART" id="SM00220">
    <property type="entry name" value="S_TKc"/>
    <property type="match status" value="1"/>
</dbReference>
<keyword evidence="6" id="KW-0418">Kinase</keyword>
<feature type="compositionally biased region" description="Polar residues" evidence="11">
    <location>
        <begin position="602"/>
        <end position="611"/>
    </location>
</feature>
<feature type="compositionally biased region" description="Low complexity" evidence="11">
    <location>
        <begin position="1"/>
        <end position="14"/>
    </location>
</feature>
<dbReference type="PROSITE" id="PS00108">
    <property type="entry name" value="PROTEIN_KINASE_ST"/>
    <property type="match status" value="1"/>
</dbReference>
<keyword evidence="4" id="KW-0808">Transferase</keyword>
<evidence type="ECO:0000256" key="6">
    <source>
        <dbReference type="ARBA" id="ARBA00022777"/>
    </source>
</evidence>
<evidence type="ECO:0000256" key="3">
    <source>
        <dbReference type="ARBA" id="ARBA00022527"/>
    </source>
</evidence>
<dbReference type="Proteomes" id="UP000664169">
    <property type="component" value="Unassembled WGS sequence"/>
</dbReference>
<dbReference type="Gene3D" id="3.30.200.20">
    <property type="entry name" value="Phosphorylase Kinase, domain 1"/>
    <property type="match status" value="1"/>
</dbReference>
<dbReference type="AlphaFoldDB" id="A0A8H3FN27"/>
<evidence type="ECO:0000256" key="10">
    <source>
        <dbReference type="PROSITE-ProRule" id="PRU10141"/>
    </source>
</evidence>
<evidence type="ECO:0000313" key="13">
    <source>
        <dbReference type="EMBL" id="CAF9926369.1"/>
    </source>
</evidence>
<dbReference type="GO" id="GO:0005524">
    <property type="term" value="F:ATP binding"/>
    <property type="evidence" value="ECO:0007669"/>
    <property type="project" value="UniProtKB-UniRule"/>
</dbReference>
<dbReference type="OrthoDB" id="347657at2759"/>
<keyword evidence="14" id="KW-1185">Reference proteome</keyword>
<dbReference type="FunFam" id="1.10.510.10:FF:000163">
    <property type="entry name" value="3-phosphoinositide-dependent protein kinase 1"/>
    <property type="match status" value="1"/>
</dbReference>
<comment type="catalytic activity">
    <reaction evidence="8">
        <text>L-threonyl-[protein] + ATP = O-phospho-L-threonyl-[protein] + ADP + H(+)</text>
        <dbReference type="Rhea" id="RHEA:46608"/>
        <dbReference type="Rhea" id="RHEA-COMP:11060"/>
        <dbReference type="Rhea" id="RHEA-COMP:11605"/>
        <dbReference type="ChEBI" id="CHEBI:15378"/>
        <dbReference type="ChEBI" id="CHEBI:30013"/>
        <dbReference type="ChEBI" id="CHEBI:30616"/>
        <dbReference type="ChEBI" id="CHEBI:61977"/>
        <dbReference type="ChEBI" id="CHEBI:456216"/>
        <dbReference type="EC" id="2.7.11.1"/>
    </reaction>
</comment>
<feature type="compositionally biased region" description="Polar residues" evidence="11">
    <location>
        <begin position="251"/>
        <end position="266"/>
    </location>
</feature>
<evidence type="ECO:0000256" key="1">
    <source>
        <dbReference type="ARBA" id="ARBA00010006"/>
    </source>
</evidence>
<feature type="region of interest" description="Disordered" evidence="11">
    <location>
        <begin position="601"/>
        <end position="638"/>
    </location>
</feature>
<name>A0A8H3FN27_9LECA</name>
<evidence type="ECO:0000256" key="8">
    <source>
        <dbReference type="ARBA" id="ARBA00047899"/>
    </source>
</evidence>
<dbReference type="InterPro" id="IPR050236">
    <property type="entry name" value="Ser_Thr_kinase_AGC"/>
</dbReference>
<proteinExistence type="inferred from homology"/>
<sequence>MEGDLSLSQSLGGLRIANPDESSSLQQTDVNGSANTILEAGITPRTGVPLTSSIHHLPEISSDHPDRPLSHLNFDPSSYKSEDYILSSSPVAFNSAPIVLNQVPVASRHVSTRRAASDGPPESPSQLHQHRQQHSQGYMQTQWQQPVIRQQPQQPTYGQLPLASPLPAADPSYRLHRESSQTSINGASKRNGSRVSGIAMQAGVPTAEEGYNDRTYRSVQPTSGNAPYPPRRSSNNMPGGNTYLGNGHPHTPSQIYSNPGSRSNSNDWHERGAAVAMRPELDANGNVILDANGQPVLRTHKKGVQDFQFGRTLGEGSYSTVLLAKDRQTGHEYAIKVLDKRHIIKEKKVKYVNIEKDTLNRLNNHPGVVRLYYTFQDERSLYFVLDFASAGELLGVLKKMTTFDEECTRYYGAQVLDTIEYMHSRGVIHRDLKPENILLDSHMHTKITDFGTAKILDPPARSRANSNIVPVPDNMTAKGSDRTMSFVGTAEYVSPELLTDKNAGKPTDLWAFGCIIYQLLAGRPPFKAANEYLTFQKIISLEYTFPQGFPPVARDLVERLLVLEPSRRLTIDHVKNHEFFHGIKWGKGLWDQKPPKLRSFVPQPNIQNLNAPSSSYPAEGSSSKPSEITPSHSTRPIHITVGNGLVAPQRPSPRLITELPPPSQLDIEWSPILTQNNERILKVGQQVVFSSSVVGTPGSTKIEKTGNGNSLARFFGAGNNGKKRQRLVMVTSGGRVLIAASDGQEKKAKCEISLTTPGCSWKKVQDSKGLSYWVIDTKDKHFSFEDPKFSTPDAISTAAATDKWLECLEKAKDLAISQSVTNSFSDESRGFPSAMSSSANVLDTSAQTRAEASSSRHSLAVNGIDSAAEELRGFRRFSKRQSKSGLAAVF</sequence>
<dbReference type="Gene3D" id="1.10.510.10">
    <property type="entry name" value="Transferase(Phosphotransferase) domain 1"/>
    <property type="match status" value="1"/>
</dbReference>
<organism evidence="13 14">
    <name type="scientific">Gomphillus americanus</name>
    <dbReference type="NCBI Taxonomy" id="1940652"/>
    <lineage>
        <taxon>Eukaryota</taxon>
        <taxon>Fungi</taxon>
        <taxon>Dikarya</taxon>
        <taxon>Ascomycota</taxon>
        <taxon>Pezizomycotina</taxon>
        <taxon>Lecanoromycetes</taxon>
        <taxon>OSLEUM clade</taxon>
        <taxon>Ostropomycetidae</taxon>
        <taxon>Ostropales</taxon>
        <taxon>Graphidaceae</taxon>
        <taxon>Gomphilloideae</taxon>
        <taxon>Gomphillus</taxon>
    </lineage>
</organism>
<dbReference type="PANTHER" id="PTHR24356">
    <property type="entry name" value="SERINE/THREONINE-PROTEIN KINASE"/>
    <property type="match status" value="1"/>
</dbReference>
<evidence type="ECO:0000256" key="5">
    <source>
        <dbReference type="ARBA" id="ARBA00022741"/>
    </source>
</evidence>
<evidence type="ECO:0000256" key="7">
    <source>
        <dbReference type="ARBA" id="ARBA00022840"/>
    </source>
</evidence>
<comment type="similarity">
    <text evidence="1">Belongs to the protein kinase superfamily. AGC Ser/Thr protein kinase family. PDPK1 subfamily.</text>
</comment>
<keyword evidence="7 10" id="KW-0067">ATP-binding</keyword>
<dbReference type="GO" id="GO:0004674">
    <property type="term" value="F:protein serine/threonine kinase activity"/>
    <property type="evidence" value="ECO:0007669"/>
    <property type="project" value="UniProtKB-KW"/>
</dbReference>
<evidence type="ECO:0000256" key="9">
    <source>
        <dbReference type="ARBA" id="ARBA00048679"/>
    </source>
</evidence>
<feature type="binding site" evidence="10">
    <location>
        <position position="336"/>
    </location>
    <ligand>
        <name>ATP</name>
        <dbReference type="ChEBI" id="CHEBI:30616"/>
    </ligand>
</feature>
<dbReference type="InterPro" id="IPR000719">
    <property type="entry name" value="Prot_kinase_dom"/>
</dbReference>
<feature type="domain" description="Protein kinase" evidence="12">
    <location>
        <begin position="307"/>
        <end position="580"/>
    </location>
</feature>
<dbReference type="FunFam" id="3.30.200.20:FF:000128">
    <property type="entry name" value="Serine/threonine-protein kinase ksg1"/>
    <property type="match status" value="1"/>
</dbReference>
<dbReference type="EC" id="2.7.11.1" evidence="2"/>
<evidence type="ECO:0000313" key="14">
    <source>
        <dbReference type="Proteomes" id="UP000664169"/>
    </source>
</evidence>
<feature type="compositionally biased region" description="Low complexity" evidence="11">
    <location>
        <begin position="134"/>
        <end position="169"/>
    </location>
</feature>
<dbReference type="GO" id="GO:0035556">
    <property type="term" value="P:intracellular signal transduction"/>
    <property type="evidence" value="ECO:0007669"/>
    <property type="project" value="TreeGrafter"/>
</dbReference>
<dbReference type="PANTHER" id="PTHR24356:SF163">
    <property type="entry name" value="3-PHOSPHOINOSITIDE-DEPENDENT PROTEIN KINASE 1-RELATED"/>
    <property type="match status" value="1"/>
</dbReference>
<dbReference type="InterPro" id="IPR017441">
    <property type="entry name" value="Protein_kinase_ATP_BS"/>
</dbReference>
<feature type="region of interest" description="Disordered" evidence="11">
    <location>
        <begin position="109"/>
        <end position="269"/>
    </location>
</feature>
<gene>
    <name evidence="13" type="ORF">GOMPHAMPRED_004119</name>
</gene>
<dbReference type="PROSITE" id="PS00107">
    <property type="entry name" value="PROTEIN_KINASE_ATP"/>
    <property type="match status" value="1"/>
</dbReference>
<feature type="compositionally biased region" description="Low complexity" evidence="11">
    <location>
        <begin position="612"/>
        <end position="626"/>
    </location>
</feature>
<dbReference type="InterPro" id="IPR011009">
    <property type="entry name" value="Kinase-like_dom_sf"/>
</dbReference>
<protein>
    <recommendedName>
        <fullName evidence="2">non-specific serine/threonine protein kinase</fullName>
        <ecNumber evidence="2">2.7.11.1</ecNumber>
    </recommendedName>
</protein>
<accession>A0A8H3FN27</accession>
<evidence type="ECO:0000256" key="11">
    <source>
        <dbReference type="SAM" id="MobiDB-lite"/>
    </source>
</evidence>
<evidence type="ECO:0000259" key="12">
    <source>
        <dbReference type="PROSITE" id="PS50011"/>
    </source>
</evidence>
<dbReference type="PROSITE" id="PS50011">
    <property type="entry name" value="PROTEIN_KINASE_DOM"/>
    <property type="match status" value="1"/>
</dbReference>